<evidence type="ECO:0000256" key="2">
    <source>
        <dbReference type="SAM" id="Phobius"/>
    </source>
</evidence>
<keyword evidence="2" id="KW-1133">Transmembrane helix</keyword>
<dbReference type="Proteomes" id="UP000193920">
    <property type="component" value="Unassembled WGS sequence"/>
</dbReference>
<keyword evidence="2" id="KW-0472">Membrane</keyword>
<feature type="chain" id="PRO_5011965675" description="Arrestin-like N-terminal domain-containing protein" evidence="3">
    <location>
        <begin position="23"/>
        <end position="615"/>
    </location>
</feature>
<dbReference type="STRING" id="1754190.A0A1Y1Z076"/>
<evidence type="ECO:0000256" key="3">
    <source>
        <dbReference type="SAM" id="SignalP"/>
    </source>
</evidence>
<feature type="compositionally biased region" description="Low complexity" evidence="1">
    <location>
        <begin position="503"/>
        <end position="512"/>
    </location>
</feature>
<dbReference type="EMBL" id="MCOG01000474">
    <property type="protein sequence ID" value="ORY03688.1"/>
    <property type="molecule type" value="Genomic_DNA"/>
</dbReference>
<keyword evidence="3" id="KW-0732">Signal</keyword>
<dbReference type="AlphaFoldDB" id="A0A1Y1Z076"/>
<evidence type="ECO:0008006" key="6">
    <source>
        <dbReference type="Google" id="ProtNLM"/>
    </source>
</evidence>
<sequence length="615" mass="69860">MGLIQSFYIFVIGLLFINTVYSRTQTVYEINVIPVGKNIFEAGISNQIRISLWSKTRNYPVSLEEIEPVENSLIDVVVFSKDLRAFSQFHMEDFPHYNNETNLPTTANYFDIDYVFPIAGEYTISIKCKPYKKNVRVNQNIHVEGKKDSKMNVDSSLLPSNPNKQKVVYFKPIQLENVKSIYYLPIIPHTLSIPEKDLKAEISKATGPIYGTKISIKNTLRSGYCSNVILEFFRIELKGDKIKETPVKDLFQYNNVPIKAILANQENQDFDIIQGNILDTVSDNFPSCGNKIEPPTEMVYGPIFGFSVPFRKIGLYHVIFEIAHSYNDNTYLLTPDIALRVAEEGEEIKYAPQDYIDDDTNYDQFIKDVIEKQNSIPDAAVDNGNDANEDNEDNKNADDDKTDDKNDENKIDDDDNTNENKTDDDDKTDENKTDDDGKTDDDKTNDDGKTDDSKTDEDKADEDVMEEKSTILSAKTTTTITTTITITSTTTTKSSEENEDKTTTTIESSETIPTDPDDKEIPESAHGKIIIIGVAGIITVSGLMFYKQKSSYRNVETIPSEYKQINPGNDDDDEEDFMLNTEEKEMLERKSNISLEIEDEELLDNEDYTLMENND</sequence>
<evidence type="ECO:0000313" key="4">
    <source>
        <dbReference type="EMBL" id="ORY03688.1"/>
    </source>
</evidence>
<keyword evidence="2" id="KW-0812">Transmembrane</keyword>
<evidence type="ECO:0000313" key="5">
    <source>
        <dbReference type="Proteomes" id="UP000193920"/>
    </source>
</evidence>
<protein>
    <recommendedName>
        <fullName evidence="6">Arrestin-like N-terminal domain-containing protein</fullName>
    </recommendedName>
</protein>
<reference evidence="4 5" key="1">
    <citation type="submission" date="2016-08" db="EMBL/GenBank/DDBJ databases">
        <title>A Parts List for Fungal Cellulosomes Revealed by Comparative Genomics.</title>
        <authorList>
            <consortium name="DOE Joint Genome Institute"/>
            <person name="Haitjema C.H."/>
            <person name="Gilmore S.P."/>
            <person name="Henske J.K."/>
            <person name="Solomon K.V."/>
            <person name="De Groot R."/>
            <person name="Kuo A."/>
            <person name="Mondo S.J."/>
            <person name="Salamov A.A."/>
            <person name="Labutti K."/>
            <person name="Zhao Z."/>
            <person name="Chiniquy J."/>
            <person name="Barry K."/>
            <person name="Brewer H.M."/>
            <person name="Purvine S.O."/>
            <person name="Wright A.T."/>
            <person name="Boxma B."/>
            <person name="Van Alen T."/>
            <person name="Hackstein J.H."/>
            <person name="Baker S.E."/>
            <person name="Grigoriev I.V."/>
            <person name="O'Malley M.A."/>
        </authorList>
    </citation>
    <scope>NUCLEOTIDE SEQUENCE [LARGE SCALE GENOMIC DNA]</scope>
    <source>
        <strain evidence="4 5">G1</strain>
    </source>
</reference>
<comment type="caution">
    <text evidence="4">The sequence shown here is derived from an EMBL/GenBank/DDBJ whole genome shotgun (WGS) entry which is preliminary data.</text>
</comment>
<feature type="compositionally biased region" description="Basic and acidic residues" evidence="1">
    <location>
        <begin position="393"/>
        <end position="409"/>
    </location>
</feature>
<name>A0A1Y1Z076_9FUNG</name>
<gene>
    <name evidence="4" type="ORF">LY90DRAFT_709352</name>
</gene>
<feature type="region of interest" description="Disordered" evidence="1">
    <location>
        <begin position="377"/>
        <end position="472"/>
    </location>
</feature>
<keyword evidence="5" id="KW-1185">Reference proteome</keyword>
<dbReference type="OrthoDB" id="2140749at2759"/>
<proteinExistence type="predicted"/>
<feature type="compositionally biased region" description="Basic and acidic residues" evidence="1">
    <location>
        <begin position="429"/>
        <end position="457"/>
    </location>
</feature>
<feature type="region of interest" description="Disordered" evidence="1">
    <location>
        <begin position="487"/>
        <end position="522"/>
    </location>
</feature>
<feature type="transmembrane region" description="Helical" evidence="2">
    <location>
        <begin position="529"/>
        <end position="546"/>
    </location>
</feature>
<organism evidence="4 5">
    <name type="scientific">Neocallimastix californiae</name>
    <dbReference type="NCBI Taxonomy" id="1754190"/>
    <lineage>
        <taxon>Eukaryota</taxon>
        <taxon>Fungi</taxon>
        <taxon>Fungi incertae sedis</taxon>
        <taxon>Chytridiomycota</taxon>
        <taxon>Chytridiomycota incertae sedis</taxon>
        <taxon>Neocallimastigomycetes</taxon>
        <taxon>Neocallimastigales</taxon>
        <taxon>Neocallimastigaceae</taxon>
        <taxon>Neocallimastix</taxon>
    </lineage>
</organism>
<feature type="compositionally biased region" description="Acidic residues" evidence="1">
    <location>
        <begin position="410"/>
        <end position="428"/>
    </location>
</feature>
<accession>A0A1Y1Z076</accession>
<feature type="signal peptide" evidence="3">
    <location>
        <begin position="1"/>
        <end position="22"/>
    </location>
</feature>
<evidence type="ECO:0000256" key="1">
    <source>
        <dbReference type="SAM" id="MobiDB-lite"/>
    </source>
</evidence>